<dbReference type="Proteomes" id="UP001057402">
    <property type="component" value="Chromosome 4"/>
</dbReference>
<evidence type="ECO:0000313" key="1">
    <source>
        <dbReference type="EMBL" id="KAI4378158.1"/>
    </source>
</evidence>
<organism evidence="1 2">
    <name type="scientific">Melastoma candidum</name>
    <dbReference type="NCBI Taxonomy" id="119954"/>
    <lineage>
        <taxon>Eukaryota</taxon>
        <taxon>Viridiplantae</taxon>
        <taxon>Streptophyta</taxon>
        <taxon>Embryophyta</taxon>
        <taxon>Tracheophyta</taxon>
        <taxon>Spermatophyta</taxon>
        <taxon>Magnoliopsida</taxon>
        <taxon>eudicotyledons</taxon>
        <taxon>Gunneridae</taxon>
        <taxon>Pentapetalae</taxon>
        <taxon>rosids</taxon>
        <taxon>malvids</taxon>
        <taxon>Myrtales</taxon>
        <taxon>Melastomataceae</taxon>
        <taxon>Melastomatoideae</taxon>
        <taxon>Melastomateae</taxon>
        <taxon>Melastoma</taxon>
    </lineage>
</organism>
<dbReference type="EMBL" id="CM042883">
    <property type="protein sequence ID" value="KAI4378158.1"/>
    <property type="molecule type" value="Genomic_DNA"/>
</dbReference>
<evidence type="ECO:0000313" key="2">
    <source>
        <dbReference type="Proteomes" id="UP001057402"/>
    </source>
</evidence>
<sequence>MAKSNLEERYRRLGIRESLAVEHRYPTACRDLSFILRGAYDRLPKHLKSLVFHDTSAAFRLLPEMKAQSAVSAATLLVQAAEAALPKQKKNLAVSEFKRAKIAYKKHCKIRQESSDSVQLPHDVLLHIFSFLDFQSIMSASLVCWAWNVAGNDNSVWQSVCRRTFVARVNDEVEREQDKHHGIIRKDKKQEAPTDWKEIFRRMHLGKTHKRLFTSDRGYCRLCKSIVWLNNLACPNPHIGSKSTSNDIKRVSQQRVVDYILCDSSSDSDSDTGSDSDTCGQAFDCGNDEVHRLWAYPRCCSRGSRQGQYSLSGVRLGRCGVVVVPRRRVFASFKIPVELIPSATVTSLTSQMPPPPTDPPSPTFLEDAEEDDSLFELDISPPHSPGNTIPVVRDKNLEDDDRRYSGRLKVGTFQQRLLPATSSPADKSFSKRKVLPIEGLYRPQSPISLLKSAPKFSVFMFAKSKSTAVSKEEAGKKQDRNRGSTQLAWNFKPNVIQPFLTRSGSLRKESGDDSPCSHAPGDPGASRRFSRDVIHKYLRLVKPLYTKSSKKRADGEAYPEESPATAALATPPFQAGNGKPPLAQQAKQFGKSRSVSTGTARVDDSLLQHHDGIESAILHCKRSFSASRDFSPETATRR</sequence>
<keyword evidence="2" id="KW-1185">Reference proteome</keyword>
<comment type="caution">
    <text evidence="1">The sequence shown here is derived from an EMBL/GenBank/DDBJ whole genome shotgun (WGS) entry which is preliminary data.</text>
</comment>
<gene>
    <name evidence="1" type="ORF">MLD38_015680</name>
</gene>
<accession>A0ACB9RI36</accession>
<protein>
    <submittedName>
        <fullName evidence="1">Uncharacterized protein</fullName>
    </submittedName>
</protein>
<name>A0ACB9RI36_9MYRT</name>
<reference evidence="2" key="1">
    <citation type="journal article" date="2023" name="Front. Plant Sci.">
        <title>Chromosomal-level genome assembly of Melastoma candidum provides insights into trichome evolution.</title>
        <authorList>
            <person name="Zhong Y."/>
            <person name="Wu W."/>
            <person name="Sun C."/>
            <person name="Zou P."/>
            <person name="Liu Y."/>
            <person name="Dai S."/>
            <person name="Zhou R."/>
        </authorList>
    </citation>
    <scope>NUCLEOTIDE SEQUENCE [LARGE SCALE GENOMIC DNA]</scope>
</reference>
<proteinExistence type="predicted"/>